<comment type="caution">
    <text evidence="1">The sequence shown here is derived from an EMBL/GenBank/DDBJ whole genome shotgun (WGS) entry which is preliminary data.</text>
</comment>
<gene>
    <name evidence="1" type="ORF">QFC24_004909</name>
</gene>
<protein>
    <submittedName>
        <fullName evidence="1">Uncharacterized protein</fullName>
    </submittedName>
</protein>
<name>A0ACC2XCU1_9TREE</name>
<dbReference type="Proteomes" id="UP001234202">
    <property type="component" value="Unassembled WGS sequence"/>
</dbReference>
<organism evidence="1 2">
    <name type="scientific">Naganishia onofrii</name>
    <dbReference type="NCBI Taxonomy" id="1851511"/>
    <lineage>
        <taxon>Eukaryota</taxon>
        <taxon>Fungi</taxon>
        <taxon>Dikarya</taxon>
        <taxon>Basidiomycota</taxon>
        <taxon>Agaricomycotina</taxon>
        <taxon>Tremellomycetes</taxon>
        <taxon>Filobasidiales</taxon>
        <taxon>Filobasidiaceae</taxon>
        <taxon>Naganishia</taxon>
    </lineage>
</organism>
<evidence type="ECO:0000313" key="1">
    <source>
        <dbReference type="EMBL" id="KAJ9121234.1"/>
    </source>
</evidence>
<proteinExistence type="predicted"/>
<sequence length="927" mass="101703">MLPSYLTSAFHLDLEDGPFPWTENDVDRLYQARMERGSLLIDLILRDAGFALPAHVYPPTSAQALTSLLESLLPIPRLERDLVTYYLILDVEASSLGHGLADRFANQRYLNPLQVLRIKGFWFADRGQFEDAVSALAAPAVWSGRYSEEFLRECQDTILDLLASKSTPELVNLFLTTSNLPLDTPQRRQHSVRALALEQGKFYQAWRYVRDLEFESDMEASGELDVENDMEDMGLTSFEQDAELVLDGGRQTGDEAQEAGLERRALLVQQERPRLLSTILEAILIPHPNKAALQSLLKLPMDNYEQKFLTTYLLNTTTSLPPSSFSLLHDLLTLRMCARGQHALAVEIDRQVAERIREQPQLGVFASTETRGAVQEMVNLLPEVQRKMLLVERDAAHPADAVSERGQDGAPRGSDGQAATIATTTGESITQADRTLSATRPLAYTRPSFAPLSASNQLRQASNSKVAMYQAFLRSTSSTIVNGDATVSNRAAFANQQTFLPSDHAPASSRRMLNASTSSAAVALSTSVRNGASVPFGGQQTQFPSSPFNFPPRVPVGYSALSASQNNASPAYPSIRRFGSDYVTSTRDGSQTPRALSENDEERSGQPHSEGGVAEDAEYVSQVEGKAERAITPVNRESLATSKDKADAGTEDGHEQVVENGRQNDNESEAPDNVSTQDQVDEASTQHIAPTKTPRGTRTRSARPTASPPAARQIAKTPARTRKQKQQLRNDEEVSNAGDARDGHEDDHDISIPGAFPTPRRAKRKLRSSSQFEARASEEPEADNHLQPPRAKRSRKDDASVEAVRRATRSQSVVSQATTEADHTSHLGPDDGRTPKKQRSNVVGRKRGQPQRRSARLSESTAPPSPVQSVVSEVDSVTSKTRGARARRDTTNTRETRSSGSKVGTTPATRGVRTRRQAAALEEQDEE</sequence>
<accession>A0ACC2XCU1</accession>
<evidence type="ECO:0000313" key="2">
    <source>
        <dbReference type="Proteomes" id="UP001234202"/>
    </source>
</evidence>
<keyword evidence="2" id="KW-1185">Reference proteome</keyword>
<reference evidence="1" key="1">
    <citation type="submission" date="2023-04" db="EMBL/GenBank/DDBJ databases">
        <title>Draft Genome sequencing of Naganishia species isolated from polar environments using Oxford Nanopore Technology.</title>
        <authorList>
            <person name="Leo P."/>
            <person name="Venkateswaran K."/>
        </authorList>
    </citation>
    <scope>NUCLEOTIDE SEQUENCE</scope>
    <source>
        <strain evidence="1">DBVPG 5303</strain>
    </source>
</reference>
<dbReference type="EMBL" id="JASBWV010000018">
    <property type="protein sequence ID" value="KAJ9121234.1"/>
    <property type="molecule type" value="Genomic_DNA"/>
</dbReference>